<protein>
    <submittedName>
        <fullName evidence="1">Uncharacterized protein</fullName>
    </submittedName>
</protein>
<proteinExistence type="predicted"/>
<dbReference type="AlphaFoldDB" id="A0ABD5SEX5"/>
<gene>
    <name evidence="1" type="ORF">ACFQEU_11260</name>
</gene>
<evidence type="ECO:0000313" key="2">
    <source>
        <dbReference type="Proteomes" id="UP001596442"/>
    </source>
</evidence>
<dbReference type="EMBL" id="JBHSWW010000182">
    <property type="protein sequence ID" value="MFC6754033.1"/>
    <property type="molecule type" value="Genomic_DNA"/>
</dbReference>
<accession>A0ABD5SEX5</accession>
<organism evidence="1 2">
    <name type="scientific">Halorubrum tibetense</name>
    <dbReference type="NCBI Taxonomy" id="175631"/>
    <lineage>
        <taxon>Archaea</taxon>
        <taxon>Methanobacteriati</taxon>
        <taxon>Methanobacteriota</taxon>
        <taxon>Stenosarchaea group</taxon>
        <taxon>Halobacteria</taxon>
        <taxon>Halobacteriales</taxon>
        <taxon>Haloferacaceae</taxon>
        <taxon>Halorubrum</taxon>
    </lineage>
</organism>
<dbReference type="Proteomes" id="UP001596442">
    <property type="component" value="Unassembled WGS sequence"/>
</dbReference>
<dbReference type="RefSeq" id="WP_379782162.1">
    <property type="nucleotide sequence ID" value="NZ_JBHSWW010000182.1"/>
</dbReference>
<name>A0ABD5SEX5_9EURY</name>
<comment type="caution">
    <text evidence="1">The sequence shown here is derived from an EMBL/GenBank/DDBJ whole genome shotgun (WGS) entry which is preliminary data.</text>
</comment>
<keyword evidence="2" id="KW-1185">Reference proteome</keyword>
<reference evidence="1 2" key="1">
    <citation type="journal article" date="2019" name="Int. J. Syst. Evol. Microbiol.">
        <title>The Global Catalogue of Microorganisms (GCM) 10K type strain sequencing project: providing services to taxonomists for standard genome sequencing and annotation.</title>
        <authorList>
            <consortium name="The Broad Institute Genomics Platform"/>
            <consortium name="The Broad Institute Genome Sequencing Center for Infectious Disease"/>
            <person name="Wu L."/>
            <person name="Ma J."/>
        </authorList>
    </citation>
    <scope>NUCLEOTIDE SEQUENCE [LARGE SCALE GENOMIC DNA]</scope>
    <source>
        <strain evidence="1 2">CGMCC 1.3239</strain>
    </source>
</reference>
<evidence type="ECO:0000313" key="1">
    <source>
        <dbReference type="EMBL" id="MFC6754033.1"/>
    </source>
</evidence>
<sequence>MTVDVLMTIEELLEQVQKDIENPDASYKLRTARQLLSILEQRNEDLSVAVSEAVSDDELRDRLRELGYLKPAADDFAG</sequence>